<evidence type="ECO:0000313" key="2">
    <source>
        <dbReference type="Proteomes" id="UP000176803"/>
    </source>
</evidence>
<comment type="caution">
    <text evidence="1">The sequence shown here is derived from an EMBL/GenBank/DDBJ whole genome shotgun (WGS) entry which is preliminary data.</text>
</comment>
<sequence>MGYSGKLREKALAQKFRREGLSYKEILQKVRVSKDTICRWCRDIALSERQKRRLIGLKTYGQKKGSLIAAENKRRIRLEKIIYYQNKGKKEVGKLSERDQFVVGISLYAAEGKKSDRQIGFSNSDPRLIKFMRDWFIRYLDIPIRKMHGAIWLHKGLDEKNAKSYWSDLTQIPENQFHKTYVACLKKDSKKIRKNIHQYGIFSIRITDSDKHRRLMGWIFGLLGDKMSNIIPCSSMVEQVPVN</sequence>
<dbReference type="Pfam" id="PF13384">
    <property type="entry name" value="HTH_23"/>
    <property type="match status" value="1"/>
</dbReference>
<dbReference type="Proteomes" id="UP000176803">
    <property type="component" value="Unassembled WGS sequence"/>
</dbReference>
<organism evidence="1 2">
    <name type="scientific">Candidatus Roizmanbacteria bacterium RIFCSPHIGHO2_12_FULL_41_11</name>
    <dbReference type="NCBI Taxonomy" id="1802052"/>
    <lineage>
        <taxon>Bacteria</taxon>
        <taxon>Candidatus Roizmaniibacteriota</taxon>
    </lineage>
</organism>
<evidence type="ECO:0000313" key="1">
    <source>
        <dbReference type="EMBL" id="OGK36827.1"/>
    </source>
</evidence>
<reference evidence="1 2" key="1">
    <citation type="journal article" date="2016" name="Nat. Commun.">
        <title>Thousands of microbial genomes shed light on interconnected biogeochemical processes in an aquifer system.</title>
        <authorList>
            <person name="Anantharaman K."/>
            <person name="Brown C.T."/>
            <person name="Hug L.A."/>
            <person name="Sharon I."/>
            <person name="Castelle C.J."/>
            <person name="Probst A.J."/>
            <person name="Thomas B.C."/>
            <person name="Singh A."/>
            <person name="Wilkins M.J."/>
            <person name="Karaoz U."/>
            <person name="Brodie E.L."/>
            <person name="Williams K.H."/>
            <person name="Hubbard S.S."/>
            <person name="Banfield J.F."/>
        </authorList>
    </citation>
    <scope>NUCLEOTIDE SEQUENCE [LARGE SCALE GENOMIC DNA]</scope>
</reference>
<gene>
    <name evidence="1" type="ORF">A3F03_01230</name>
</gene>
<dbReference type="AlphaFoldDB" id="A0A1F7I0E9"/>
<accession>A0A1F7I0E9</accession>
<protein>
    <submittedName>
        <fullName evidence="1">Uncharacterized protein</fullName>
    </submittedName>
</protein>
<proteinExistence type="predicted"/>
<dbReference type="EMBL" id="MGAC01000052">
    <property type="protein sequence ID" value="OGK36827.1"/>
    <property type="molecule type" value="Genomic_DNA"/>
</dbReference>
<name>A0A1F7I0E9_9BACT</name>